<evidence type="ECO:0000313" key="2">
    <source>
        <dbReference type="Proteomes" id="UP000239522"/>
    </source>
</evidence>
<keyword evidence="2" id="KW-1185">Reference proteome</keyword>
<dbReference type="Proteomes" id="UP000239522">
    <property type="component" value="Unassembled WGS sequence"/>
</dbReference>
<name>A0A2S7KLD9_9FLAO</name>
<dbReference type="AlphaFoldDB" id="A0A2S7KLD9"/>
<sequence length="82" mass="9708">MKTDCYGYFRKFKNNLIKKIVATQNEKLLSALVTIFEASKSEEKISFNSAQLEMLNRSEEEIKYGRLYSEEDIEKLDSKWMN</sequence>
<dbReference type="EMBL" id="MQUA01000014">
    <property type="protein sequence ID" value="PQB03400.1"/>
    <property type="molecule type" value="Genomic_DNA"/>
</dbReference>
<proteinExistence type="predicted"/>
<organism evidence="1 2">
    <name type="scientific">Polaribacter filamentus</name>
    <dbReference type="NCBI Taxonomy" id="53483"/>
    <lineage>
        <taxon>Bacteria</taxon>
        <taxon>Pseudomonadati</taxon>
        <taxon>Bacteroidota</taxon>
        <taxon>Flavobacteriia</taxon>
        <taxon>Flavobacteriales</taxon>
        <taxon>Flavobacteriaceae</taxon>
    </lineage>
</organism>
<evidence type="ECO:0000313" key="1">
    <source>
        <dbReference type="EMBL" id="PQB03400.1"/>
    </source>
</evidence>
<protein>
    <submittedName>
        <fullName evidence="1">Uncharacterized protein</fullName>
    </submittedName>
</protein>
<gene>
    <name evidence="1" type="ORF">BST83_19160</name>
</gene>
<comment type="caution">
    <text evidence="1">The sequence shown here is derived from an EMBL/GenBank/DDBJ whole genome shotgun (WGS) entry which is preliminary data.</text>
</comment>
<accession>A0A2S7KLD9</accession>
<reference evidence="1 2" key="1">
    <citation type="submission" date="2016-11" db="EMBL/GenBank/DDBJ databases">
        <title>Trade-off between light-utilization and light-protection in marine flavobacteria.</title>
        <authorList>
            <person name="Kumagai Y."/>
        </authorList>
    </citation>
    <scope>NUCLEOTIDE SEQUENCE [LARGE SCALE GENOMIC DNA]</scope>
    <source>
        <strain evidence="1 2">ATCC 700397</strain>
    </source>
</reference>